<accession>A0A2I0QS45</accession>
<gene>
    <name evidence="1" type="ORF">CEY16_14030</name>
</gene>
<sequence length="257" mass="30232">MKRDLTGRLVIRMRDRSLQEVKDRLATLVSYELNEDDFYDVADKHLNERGTVENRLSEVYQNTLAEVSQKMNEMDNHMGMTPNCQLGCAFCCYFPIIVNRLEAKMLVHSIEQMEESRREDLKNHLTNYFKKYSSTIETCTSIDYENDPDAKLKYKRENLPCPLLDEEKQACKAYEARPLPCRTYVNYMDPKICAENHVPEEAVSFEFLYDGYMGALNEAAQAVYEEEDPDFLDYPSDVYQYDYLPAFLKEWMQEGRL</sequence>
<dbReference type="AlphaFoldDB" id="A0A2I0QS45"/>
<dbReference type="EMBL" id="PJNH01000004">
    <property type="protein sequence ID" value="PKR76920.1"/>
    <property type="molecule type" value="Genomic_DNA"/>
</dbReference>
<dbReference type="Pfam" id="PF03692">
    <property type="entry name" value="CxxCxxCC"/>
    <property type="match status" value="1"/>
</dbReference>
<protein>
    <submittedName>
        <fullName evidence="1">YkgJ family cysteine cluster protein</fullName>
    </submittedName>
</protein>
<dbReference type="Proteomes" id="UP000243524">
    <property type="component" value="Unassembled WGS sequence"/>
</dbReference>
<evidence type="ECO:0000313" key="1">
    <source>
        <dbReference type="EMBL" id="PKR76920.1"/>
    </source>
</evidence>
<proteinExistence type="predicted"/>
<reference evidence="1 2" key="1">
    <citation type="submission" date="2017-06" db="EMBL/GenBank/DDBJ databases">
        <title>the draft geome sequence of Illustriluteabacillus marina B3227.</title>
        <authorList>
            <person name="He R.-H."/>
            <person name="Du Z.-J."/>
        </authorList>
    </citation>
    <scope>NUCLEOTIDE SEQUENCE [LARGE SCALE GENOMIC DNA]</scope>
    <source>
        <strain evidence="1 2">B3227</strain>
    </source>
</reference>
<name>A0A2I0QS45_9BACI</name>
<comment type="caution">
    <text evidence="1">The sequence shown here is derived from an EMBL/GenBank/DDBJ whole genome shotgun (WGS) entry which is preliminary data.</text>
</comment>
<organism evidence="1 2">
    <name type="scientific">Halalkalibacillus sediminis</name>
    <dbReference type="NCBI Taxonomy" id="2018042"/>
    <lineage>
        <taxon>Bacteria</taxon>
        <taxon>Bacillati</taxon>
        <taxon>Bacillota</taxon>
        <taxon>Bacilli</taxon>
        <taxon>Bacillales</taxon>
        <taxon>Bacillaceae</taxon>
        <taxon>Halalkalibacillus</taxon>
    </lineage>
</organism>
<keyword evidence="2" id="KW-1185">Reference proteome</keyword>
<dbReference type="InterPro" id="IPR005358">
    <property type="entry name" value="Puta_zinc/iron-chelating_dom"/>
</dbReference>
<evidence type="ECO:0000313" key="2">
    <source>
        <dbReference type="Proteomes" id="UP000243524"/>
    </source>
</evidence>